<dbReference type="SUPFAM" id="SSF52540">
    <property type="entry name" value="P-loop containing nucleoside triphosphate hydrolases"/>
    <property type="match status" value="1"/>
</dbReference>
<sequence>MWTPFDPAAVARVFTTESRQKDERIFTLTHTCMKRVLVSHNRVGLINGQFVGEHEVLELIQQSAPMDSNRVWFVVGETGSGKSELCQWLEYHLGERHIPLHISRRHANLTGILDVLARHLPPGTAGHITNLPQAVLVDHLRLHLQLRAHREGRGLGYIEQLDPFLPTLATRLYQPTGAALELPTDLPPSPPDLPLAAWLSGAAREVLGIQSLEPTLRALVNHTAQQGRRPVLLLEDITTLGFLRDDLLDYIFDLSAPGFDAVIGLTSGFEHSHLHAGGDLSEMAYVRDRLSARFQLSHASGETFFLNQPQDLHDLVRRYLGCLPPATAGQAAAFADLYPFTPRMLERLYVHLVESGNPRQTPRNLLDAVIKPALTLAEPPHLTLFRPHPYLRAPSVTFYHQDLPTEIQALLYWHGELEGDSIRVPDEVASAFGHAPLAPVLGFPTPTGSNRLFASQTKSAENPADTWREALRELQRWHAQSAPFPKRQHLKRGIERVMRVLLDPRAVQHPHLNALSADPLEYTRGHEHLPIYLPDSGDLLPEHWPSLHFSCTLPAQFFEECLTFSFSGSHHVECFADLGYTRQLLEEAAAAFQQDLRLHLERLLGLPYERLVFGLWWLCQHVSQGDSMAPNDPAGRRALLQYDLPSRDVQVAWRAERPHRILHRTHRDLRERRDQYRALFLSVFHHRDDFLDPALFERECRQFDPTLFLRTLADISLSSVIPAPFRQRGSKRTLAQALQPAAEYAAALLSYTAAEEDLARWSVLEQTLHHALHHTDELDLICRELERLTHQVGWTVPSPPSSHTWRAPEWRTLLTQSETARTALDNNPPLTQVTVSRTWRERLEDLEPVTWMKTVQAFHDTLQKMHRERHPSPRPRSRVPRREGLIDLAGLQALAERLATGEQAVQRLPAAVSDQVTAAVHQWRQQHPEAIQGVLRRHGIKEPDDIAGRSRDESLPLFGDLLACTAELAAPAESVT</sequence>
<evidence type="ECO:0008006" key="3">
    <source>
        <dbReference type="Google" id="ProtNLM"/>
    </source>
</evidence>
<keyword evidence="2" id="KW-1185">Reference proteome</keyword>
<name>A0ABQ2GY57_9DEIO</name>
<organism evidence="1 2">
    <name type="scientific">Deinococcus aerophilus</name>
    <dbReference type="NCBI Taxonomy" id="522488"/>
    <lineage>
        <taxon>Bacteria</taxon>
        <taxon>Thermotogati</taxon>
        <taxon>Deinococcota</taxon>
        <taxon>Deinococci</taxon>
        <taxon>Deinococcales</taxon>
        <taxon>Deinococcaceae</taxon>
        <taxon>Deinococcus</taxon>
    </lineage>
</organism>
<dbReference type="Proteomes" id="UP000661918">
    <property type="component" value="Unassembled WGS sequence"/>
</dbReference>
<comment type="caution">
    <text evidence="1">The sequence shown here is derived from an EMBL/GenBank/DDBJ whole genome shotgun (WGS) entry which is preliminary data.</text>
</comment>
<accession>A0ABQ2GY57</accession>
<dbReference type="InterPro" id="IPR027417">
    <property type="entry name" value="P-loop_NTPase"/>
</dbReference>
<protein>
    <recommendedName>
        <fullName evidence="3">AAA+ ATPase domain-containing protein</fullName>
    </recommendedName>
</protein>
<gene>
    <name evidence="1" type="ORF">GCM10010841_26930</name>
</gene>
<dbReference type="EMBL" id="BMOM01000027">
    <property type="protein sequence ID" value="GGM17298.1"/>
    <property type="molecule type" value="Genomic_DNA"/>
</dbReference>
<proteinExistence type="predicted"/>
<evidence type="ECO:0000313" key="2">
    <source>
        <dbReference type="Proteomes" id="UP000661918"/>
    </source>
</evidence>
<reference evidence="2" key="1">
    <citation type="journal article" date="2019" name="Int. J. Syst. Evol. Microbiol.">
        <title>The Global Catalogue of Microorganisms (GCM) 10K type strain sequencing project: providing services to taxonomists for standard genome sequencing and annotation.</title>
        <authorList>
            <consortium name="The Broad Institute Genomics Platform"/>
            <consortium name="The Broad Institute Genome Sequencing Center for Infectious Disease"/>
            <person name="Wu L."/>
            <person name="Ma J."/>
        </authorList>
    </citation>
    <scope>NUCLEOTIDE SEQUENCE [LARGE SCALE GENOMIC DNA]</scope>
    <source>
        <strain evidence="2">JCM 15443</strain>
    </source>
</reference>
<evidence type="ECO:0000313" key="1">
    <source>
        <dbReference type="EMBL" id="GGM17298.1"/>
    </source>
</evidence>